<evidence type="ECO:0000256" key="9">
    <source>
        <dbReference type="SAM" id="Phobius"/>
    </source>
</evidence>
<comment type="subcellular location">
    <subcellularLocation>
        <location evidence="1">Membrane</location>
        <topology evidence="1">Multi-pass membrane protein</topology>
    </subcellularLocation>
</comment>
<dbReference type="PANTHER" id="PTHR48041">
    <property type="entry name" value="ABC TRANSPORTER G FAMILY MEMBER 28"/>
    <property type="match status" value="1"/>
</dbReference>
<accession>A0ABR4IU54</accession>
<proteinExistence type="predicted"/>
<organism evidence="11 12">
    <name type="scientific">Aspergillus pseudoustus</name>
    <dbReference type="NCBI Taxonomy" id="1810923"/>
    <lineage>
        <taxon>Eukaryota</taxon>
        <taxon>Fungi</taxon>
        <taxon>Dikarya</taxon>
        <taxon>Ascomycota</taxon>
        <taxon>Pezizomycotina</taxon>
        <taxon>Eurotiomycetes</taxon>
        <taxon>Eurotiomycetidae</taxon>
        <taxon>Eurotiales</taxon>
        <taxon>Aspergillaceae</taxon>
        <taxon>Aspergillus</taxon>
        <taxon>Aspergillus subgen. Nidulantes</taxon>
    </lineage>
</organism>
<dbReference type="SMART" id="SM00382">
    <property type="entry name" value="AAA"/>
    <property type="match status" value="1"/>
</dbReference>
<dbReference type="PANTHER" id="PTHR48041:SF91">
    <property type="entry name" value="ABC TRANSPORTER G FAMILY MEMBER 28"/>
    <property type="match status" value="1"/>
</dbReference>
<dbReference type="EMBL" id="JBFXLU010000286">
    <property type="protein sequence ID" value="KAL2831310.1"/>
    <property type="molecule type" value="Genomic_DNA"/>
</dbReference>
<evidence type="ECO:0000256" key="5">
    <source>
        <dbReference type="ARBA" id="ARBA00022840"/>
    </source>
</evidence>
<keyword evidence="6 9" id="KW-1133">Transmembrane helix</keyword>
<dbReference type="InterPro" id="IPR043926">
    <property type="entry name" value="ABCG_dom"/>
</dbReference>
<dbReference type="Pfam" id="PF00005">
    <property type="entry name" value="ABC_tran"/>
    <property type="match status" value="1"/>
</dbReference>
<evidence type="ECO:0000256" key="3">
    <source>
        <dbReference type="ARBA" id="ARBA00022692"/>
    </source>
</evidence>
<feature type="transmembrane region" description="Helical" evidence="9">
    <location>
        <begin position="526"/>
        <end position="545"/>
    </location>
</feature>
<dbReference type="Proteomes" id="UP001610446">
    <property type="component" value="Unassembled WGS sequence"/>
</dbReference>
<dbReference type="InterPro" id="IPR003439">
    <property type="entry name" value="ABC_transporter-like_ATP-bd"/>
</dbReference>
<protein>
    <recommendedName>
        <fullName evidence="10">ABC transporter domain-containing protein</fullName>
    </recommendedName>
</protein>
<evidence type="ECO:0000256" key="7">
    <source>
        <dbReference type="ARBA" id="ARBA00023136"/>
    </source>
</evidence>
<evidence type="ECO:0000313" key="11">
    <source>
        <dbReference type="EMBL" id="KAL2831310.1"/>
    </source>
</evidence>
<feature type="domain" description="ABC transporter" evidence="10">
    <location>
        <begin position="202"/>
        <end position="446"/>
    </location>
</feature>
<dbReference type="InterPro" id="IPR003593">
    <property type="entry name" value="AAA+_ATPase"/>
</dbReference>
<evidence type="ECO:0000256" key="1">
    <source>
        <dbReference type="ARBA" id="ARBA00004141"/>
    </source>
</evidence>
<dbReference type="InterPro" id="IPR027417">
    <property type="entry name" value="P-loop_NTPase"/>
</dbReference>
<keyword evidence="12" id="KW-1185">Reference proteome</keyword>
<feature type="transmembrane region" description="Helical" evidence="9">
    <location>
        <begin position="692"/>
        <end position="712"/>
    </location>
</feature>
<gene>
    <name evidence="11" type="ORF">BJY01DRAFT_260576</name>
</gene>
<keyword evidence="5" id="KW-0067">ATP-binding</keyword>
<feature type="region of interest" description="Disordered" evidence="8">
    <location>
        <begin position="167"/>
        <end position="188"/>
    </location>
</feature>
<comment type="caution">
    <text evidence="11">The sequence shown here is derived from an EMBL/GenBank/DDBJ whole genome shotgun (WGS) entry which is preliminary data.</text>
</comment>
<keyword evidence="3 9" id="KW-0812">Transmembrane</keyword>
<dbReference type="InterPro" id="IPR050352">
    <property type="entry name" value="ABCG_transporters"/>
</dbReference>
<dbReference type="Gene3D" id="3.40.50.300">
    <property type="entry name" value="P-loop containing nucleotide triphosphate hydrolases"/>
    <property type="match status" value="1"/>
</dbReference>
<keyword evidence="2" id="KW-0813">Transport</keyword>
<dbReference type="Pfam" id="PF19055">
    <property type="entry name" value="ABC2_membrane_7"/>
    <property type="match status" value="2"/>
</dbReference>
<feature type="transmembrane region" description="Helical" evidence="9">
    <location>
        <begin position="640"/>
        <end position="662"/>
    </location>
</feature>
<evidence type="ECO:0000313" key="12">
    <source>
        <dbReference type="Proteomes" id="UP001610446"/>
    </source>
</evidence>
<reference evidence="11 12" key="1">
    <citation type="submission" date="2024-07" db="EMBL/GenBank/DDBJ databases">
        <title>Section-level genome sequencing and comparative genomics of Aspergillus sections Usti and Cavernicolus.</title>
        <authorList>
            <consortium name="Lawrence Berkeley National Laboratory"/>
            <person name="Nybo J.L."/>
            <person name="Vesth T.C."/>
            <person name="Theobald S."/>
            <person name="Frisvad J.C."/>
            <person name="Larsen T.O."/>
            <person name="Kjaerboelling I."/>
            <person name="Rothschild-Mancinelli K."/>
            <person name="Lyhne E.K."/>
            <person name="Kogle M.E."/>
            <person name="Barry K."/>
            <person name="Clum A."/>
            <person name="Na H."/>
            <person name="Ledsgaard L."/>
            <person name="Lin J."/>
            <person name="Lipzen A."/>
            <person name="Kuo A."/>
            <person name="Riley R."/>
            <person name="Mondo S."/>
            <person name="Labutti K."/>
            <person name="Haridas S."/>
            <person name="Pangalinan J."/>
            <person name="Salamov A.A."/>
            <person name="Simmons B.A."/>
            <person name="Magnuson J.K."/>
            <person name="Chen J."/>
            <person name="Drula E."/>
            <person name="Henrissat B."/>
            <person name="Wiebenga A."/>
            <person name="Lubbers R.J."/>
            <person name="Gomes A.C."/>
            <person name="Makela M.R."/>
            <person name="Stajich J."/>
            <person name="Grigoriev I.V."/>
            <person name="Mortensen U.H."/>
            <person name="De Vries R.P."/>
            <person name="Baker S.E."/>
            <person name="Andersen M.R."/>
        </authorList>
    </citation>
    <scope>NUCLEOTIDE SEQUENCE [LARGE SCALE GENOMIC DNA]</scope>
    <source>
        <strain evidence="11 12">CBS 123904</strain>
    </source>
</reference>
<feature type="transmembrane region" description="Helical" evidence="9">
    <location>
        <begin position="767"/>
        <end position="790"/>
    </location>
</feature>
<evidence type="ECO:0000256" key="4">
    <source>
        <dbReference type="ARBA" id="ARBA00022741"/>
    </source>
</evidence>
<keyword evidence="4" id="KW-0547">Nucleotide-binding</keyword>
<evidence type="ECO:0000256" key="2">
    <source>
        <dbReference type="ARBA" id="ARBA00022448"/>
    </source>
</evidence>
<name>A0ABR4IU54_9EURO</name>
<feature type="transmembrane region" description="Helical" evidence="9">
    <location>
        <begin position="121"/>
        <end position="141"/>
    </location>
</feature>
<evidence type="ECO:0000256" key="8">
    <source>
        <dbReference type="SAM" id="MobiDB-lite"/>
    </source>
</evidence>
<evidence type="ECO:0000256" key="6">
    <source>
        <dbReference type="ARBA" id="ARBA00022989"/>
    </source>
</evidence>
<sequence length="791" mass="87155">MEITSNTTCPSGGQPILLSSTPSCLDGFYCPPYGDEQYQAEYCTPSAECLLTRLQSSNNICATPQFPREPIICSPGFYCPRDRAQQIECPRGHFCPLGTVAPFECTALSICKGGSSHQTPLLGLVLCVLLGVLVVFAIWVVSPPSSASRLKPNKCLHLLPRFIQRPARHRDEDGNETATPPGDSEDCNYMSESTTDSCTLRLSFTDIHLRPRGCQRDILSGLHGTIESGSVLGIIGASGSGKSSFVTTLAGRNRPTHGWISINGRRGQPKDLRTLIGYIPQHELLLPDLTVRENILYSARTLLGGSQTDPQIHRYVDSLLSSLGLSTIRNAPVGDLLKRDGGRGISGGEYKRVSIAIALAGAPRVLVLDEPTSGLDATAAHSLVRLLHALARKRRIMVVCVVHQPRVEIFRLLDDLLILHEGRQMYLGKAASAQAFFEGCGWRFESGANPADVMLDNLMEGTHQQNSSSGKAQTLDRLAGEVSISEDEQLSKLLQSIKQRRAPWLRQLWLVFLRSMRQQSRQRTGLVLEVVSSAVIGLMIGLSAFESRGRFFQGIYHAPFDVLSSAVEYRLVSEQALLCCLAIVFTSPILKYHISACAAGPPGVRTFGEEKLTFHREWQSGHSRTAYFVGKNLATSARMLLASLHFTAFYLLLAAPMISFAMQLALSFLYFYCIYGLGFLVAAVTRREDGPLLCMLLCLIISALSGCAPRLATVRSWHLAWFWYAWPATWFSEAFYHANTSPLSYLYDIQAAARYTGYTMGRTGMDVGFLILIGTAYRALAYLLFVLWGWK</sequence>
<feature type="transmembrane region" description="Helical" evidence="9">
    <location>
        <begin position="668"/>
        <end position="685"/>
    </location>
</feature>
<dbReference type="SUPFAM" id="SSF52540">
    <property type="entry name" value="P-loop containing nucleoside triphosphate hydrolases"/>
    <property type="match status" value="1"/>
</dbReference>
<keyword evidence="7 9" id="KW-0472">Membrane</keyword>
<dbReference type="PROSITE" id="PS50893">
    <property type="entry name" value="ABC_TRANSPORTER_2"/>
    <property type="match status" value="1"/>
</dbReference>
<evidence type="ECO:0000259" key="10">
    <source>
        <dbReference type="PROSITE" id="PS50893"/>
    </source>
</evidence>